<dbReference type="GO" id="GO:0015031">
    <property type="term" value="P:protein transport"/>
    <property type="evidence" value="ECO:0007669"/>
    <property type="project" value="UniProtKB-KW"/>
</dbReference>
<dbReference type="Pfam" id="PF02108">
    <property type="entry name" value="FliH"/>
    <property type="match status" value="1"/>
</dbReference>
<dbReference type="InterPro" id="IPR022524">
    <property type="entry name" value="FliH_Bacilli"/>
</dbReference>
<dbReference type="STRING" id="568899.SAMN05192534_101212"/>
<accession>A0A1G7YMZ6</accession>
<keyword evidence="4" id="KW-1005">Bacterial flagellum biogenesis</keyword>
<evidence type="ECO:0000259" key="9">
    <source>
        <dbReference type="Pfam" id="PF02108"/>
    </source>
</evidence>
<dbReference type="OrthoDB" id="19020at2"/>
<evidence type="ECO:0000256" key="2">
    <source>
        <dbReference type="ARBA" id="ARBA00006602"/>
    </source>
</evidence>
<dbReference type="PANTHER" id="PTHR34982:SF1">
    <property type="entry name" value="FLAGELLAR ASSEMBLY PROTEIN FLIH"/>
    <property type="match status" value="1"/>
</dbReference>
<gene>
    <name evidence="10" type="ORF">SAMN05192534_101212</name>
</gene>
<keyword evidence="10" id="KW-0282">Flagellum</keyword>
<reference evidence="10 11" key="1">
    <citation type="submission" date="2016-10" db="EMBL/GenBank/DDBJ databases">
        <authorList>
            <person name="de Groot N.N."/>
        </authorList>
    </citation>
    <scope>NUCLEOTIDE SEQUENCE [LARGE SCALE GENOMIC DNA]</scope>
    <source>
        <strain evidence="10 11">DSM 21632</strain>
    </source>
</reference>
<dbReference type="Proteomes" id="UP000199163">
    <property type="component" value="Unassembled WGS sequence"/>
</dbReference>
<dbReference type="InterPro" id="IPR018035">
    <property type="entry name" value="Flagellar_FliH/T3SS_HrpE"/>
</dbReference>
<keyword evidence="10" id="KW-0969">Cilium</keyword>
<proteinExistence type="inferred from homology"/>
<name>A0A1G7YMZ6_9BACI</name>
<comment type="similarity">
    <text evidence="2">Belongs to the FliH family.</text>
</comment>
<organism evidence="10 11">
    <name type="scientific">Alteribacillus persepolensis</name>
    <dbReference type="NCBI Taxonomy" id="568899"/>
    <lineage>
        <taxon>Bacteria</taxon>
        <taxon>Bacillati</taxon>
        <taxon>Bacillota</taxon>
        <taxon>Bacilli</taxon>
        <taxon>Bacillales</taxon>
        <taxon>Bacillaceae</taxon>
        <taxon>Alteribacillus</taxon>
    </lineage>
</organism>
<keyword evidence="5" id="KW-0653">Protein transport</keyword>
<dbReference type="EMBL" id="FNDK01000001">
    <property type="protein sequence ID" value="SDG97871.1"/>
    <property type="molecule type" value="Genomic_DNA"/>
</dbReference>
<evidence type="ECO:0000256" key="3">
    <source>
        <dbReference type="ARBA" id="ARBA00022448"/>
    </source>
</evidence>
<evidence type="ECO:0000256" key="4">
    <source>
        <dbReference type="ARBA" id="ARBA00022795"/>
    </source>
</evidence>
<evidence type="ECO:0000256" key="1">
    <source>
        <dbReference type="ARBA" id="ARBA00003041"/>
    </source>
</evidence>
<feature type="domain" description="Flagellar assembly protein FliH/Type III secretion system HrpE" evidence="9">
    <location>
        <begin position="127"/>
        <end position="255"/>
    </location>
</feature>
<evidence type="ECO:0000313" key="11">
    <source>
        <dbReference type="Proteomes" id="UP000199163"/>
    </source>
</evidence>
<dbReference type="AlphaFoldDB" id="A0A1G7YMZ6"/>
<evidence type="ECO:0000256" key="8">
    <source>
        <dbReference type="SAM" id="MobiDB-lite"/>
    </source>
</evidence>
<evidence type="ECO:0000256" key="7">
    <source>
        <dbReference type="NCBIfam" id="TIGR03825"/>
    </source>
</evidence>
<feature type="region of interest" description="Disordered" evidence="8">
    <location>
        <begin position="28"/>
        <end position="47"/>
    </location>
</feature>
<keyword evidence="10" id="KW-0966">Cell projection</keyword>
<sequence>MILLSRLIKAAHQSPSLTLEKKPIQLRPVGQKQEAETNFPDAKEQVVRTKEQRLQQKYEQIEKQKQEIEKMKQEAQAEVNQARKLISEEEQASKQRIESAFENAKAEGYNKGYKQGETAGQASYDKAVQEAQDVIRAAKAAYNDYVTKAEPVILDLAFEVANRIVYTSLQKNDDTWTDIVKNVLQEVKDHEEVTVYVSASRFSQTNHERMELESQLPHSKELIVLPDSQLDDNQCIIETSYGRVDASIDSQLQELKTKLEEVLQEGGTNESS</sequence>
<keyword evidence="3" id="KW-0813">Transport</keyword>
<dbReference type="InterPro" id="IPR051472">
    <property type="entry name" value="T3SS_Stator/FliH"/>
</dbReference>
<evidence type="ECO:0000256" key="5">
    <source>
        <dbReference type="ARBA" id="ARBA00022927"/>
    </source>
</evidence>
<dbReference type="NCBIfam" id="TIGR03825">
    <property type="entry name" value="FliH_bacil"/>
    <property type="match status" value="1"/>
</dbReference>
<evidence type="ECO:0000313" key="10">
    <source>
        <dbReference type="EMBL" id="SDG97871.1"/>
    </source>
</evidence>
<comment type="function">
    <text evidence="1">Needed for flagellar regrowth and assembly.</text>
</comment>
<evidence type="ECO:0000256" key="6">
    <source>
        <dbReference type="ARBA" id="ARBA00023225"/>
    </source>
</evidence>
<protein>
    <recommendedName>
        <fullName evidence="7">Flagellar assembly protein FliH</fullName>
    </recommendedName>
</protein>
<keyword evidence="11" id="KW-1185">Reference proteome</keyword>
<dbReference type="PANTHER" id="PTHR34982">
    <property type="entry name" value="YOP PROTEINS TRANSLOCATION PROTEIN L"/>
    <property type="match status" value="1"/>
</dbReference>
<dbReference type="GO" id="GO:0005829">
    <property type="term" value="C:cytosol"/>
    <property type="evidence" value="ECO:0007669"/>
    <property type="project" value="TreeGrafter"/>
</dbReference>
<keyword evidence="6" id="KW-1006">Bacterial flagellum protein export</keyword>
<dbReference type="GO" id="GO:0044781">
    <property type="term" value="P:bacterial-type flagellum organization"/>
    <property type="evidence" value="ECO:0007669"/>
    <property type="project" value="UniProtKB-KW"/>
</dbReference>